<sequence length="167" mass="18629">MGVIKFYRKNNGGRVASTFPALCQVICAPIKANWKVIRSQRHQGFTDDDASSICCNKAETWPLYGDHASSLCACHVLTIRAQEQKSFVVHIPLSSVIDKPMYTKEAVSFSREGMLPSGELQPYRLEEKSVIHQASQAVDQSEAVKRFEAAKQSQAVDQFQPVDLVRT</sequence>
<evidence type="ECO:0000313" key="1">
    <source>
        <dbReference type="EMBL" id="PTU20536.1"/>
    </source>
</evidence>
<protein>
    <submittedName>
        <fullName evidence="1">Uncharacterized protein</fullName>
    </submittedName>
</protein>
<accession>A0A2T5LW80</accession>
<comment type="caution">
    <text evidence="1">The sequence shown here is derived from an EMBL/GenBank/DDBJ whole genome shotgun (WGS) entry which is preliminary data.</text>
</comment>
<proteinExistence type="predicted"/>
<dbReference type="EMBL" id="MSFN02000004">
    <property type="protein sequence ID" value="PTU20536.1"/>
    <property type="molecule type" value="Genomic_DNA"/>
</dbReference>
<dbReference type="AlphaFoldDB" id="A0A2T5LW80"/>
<dbReference type="VEuPathDB" id="FungiDB:P175DRAFT_0531874"/>
<organism evidence="1 2">
    <name type="scientific">Aspergillus ochraceoroseus IBT 24754</name>
    <dbReference type="NCBI Taxonomy" id="1392256"/>
    <lineage>
        <taxon>Eukaryota</taxon>
        <taxon>Fungi</taxon>
        <taxon>Dikarya</taxon>
        <taxon>Ascomycota</taxon>
        <taxon>Pezizomycotina</taxon>
        <taxon>Eurotiomycetes</taxon>
        <taxon>Eurotiomycetidae</taxon>
        <taxon>Eurotiales</taxon>
        <taxon>Aspergillaceae</taxon>
        <taxon>Aspergillus</taxon>
        <taxon>Aspergillus subgen. Nidulantes</taxon>
    </lineage>
</organism>
<dbReference type="RefSeq" id="XP_040751928.1">
    <property type="nucleotide sequence ID" value="XM_040899913.1"/>
</dbReference>
<evidence type="ECO:0000313" key="2">
    <source>
        <dbReference type="Proteomes" id="UP000244073"/>
    </source>
</evidence>
<dbReference type="GeneID" id="63816795"/>
<dbReference type="Proteomes" id="UP000244073">
    <property type="component" value="Unassembled WGS sequence"/>
</dbReference>
<reference evidence="1 2" key="1">
    <citation type="journal article" date="2018" name="Proc. Natl. Acad. Sci. U.S.A.">
        <title>Linking secondary metabolites to gene clusters through genome sequencing of six diverse Aspergillus species.</title>
        <authorList>
            <person name="Kaerboelling I."/>
            <person name="Vesth T.C."/>
            <person name="Frisvad J.C."/>
            <person name="Nybo J.L."/>
            <person name="Theobald S."/>
            <person name="Kuo A."/>
            <person name="Bowyer P."/>
            <person name="Matsuda Y."/>
            <person name="Mondo S."/>
            <person name="Lyhne E.K."/>
            <person name="Kogle M.E."/>
            <person name="Clum A."/>
            <person name="Lipzen A."/>
            <person name="Salamov A."/>
            <person name="Ngan C.Y."/>
            <person name="Daum C."/>
            <person name="Chiniquy J."/>
            <person name="Barry K."/>
            <person name="LaButti K."/>
            <person name="Haridas S."/>
            <person name="Simmons B.A."/>
            <person name="Magnuson J.K."/>
            <person name="Mortensen U.H."/>
            <person name="Larsen T.O."/>
            <person name="Grigoriev I.V."/>
            <person name="Baker S.E."/>
            <person name="Andersen M.R."/>
        </authorList>
    </citation>
    <scope>NUCLEOTIDE SEQUENCE [LARGE SCALE GENOMIC DNA]</scope>
    <source>
        <strain evidence="1 2">IBT 24754</strain>
    </source>
</reference>
<name>A0A2T5LW80_9EURO</name>
<gene>
    <name evidence="1" type="ORF">P175DRAFT_0531874</name>
</gene>